<dbReference type="AlphaFoldDB" id="A0A1S4VEQ0"/>
<keyword evidence="3" id="KW-0285">Flavoprotein</keyword>
<comment type="cofactor">
    <cofactor evidence="1">
        <name>FAD</name>
        <dbReference type="ChEBI" id="CHEBI:57692"/>
    </cofactor>
</comment>
<dbReference type="InterPro" id="IPR051820">
    <property type="entry name" value="FAD-binding_MO"/>
</dbReference>
<dbReference type="SUPFAM" id="SSF51905">
    <property type="entry name" value="FAD/NAD(P)-binding domain"/>
    <property type="match status" value="1"/>
</dbReference>
<dbReference type="Pfam" id="PF00743">
    <property type="entry name" value="FMO-like"/>
    <property type="match status" value="1"/>
</dbReference>
<evidence type="ECO:0000256" key="2">
    <source>
        <dbReference type="ARBA" id="ARBA00010139"/>
    </source>
</evidence>
<dbReference type="GO" id="GO:0050660">
    <property type="term" value="F:flavin adenine dinucleotide binding"/>
    <property type="evidence" value="ECO:0007669"/>
    <property type="project" value="InterPro"/>
</dbReference>
<dbReference type="GO" id="GO:0004499">
    <property type="term" value="F:N,N-dimethylaniline monooxygenase activity"/>
    <property type="evidence" value="ECO:0007669"/>
    <property type="project" value="InterPro"/>
</dbReference>
<dbReference type="PANTHER" id="PTHR43872:SF1">
    <property type="entry name" value="MONOOXYGENASE, PUTATIVE (AFU_ORTHOLOGUE AFUA_8G02570)-RELATED"/>
    <property type="match status" value="1"/>
</dbReference>
<evidence type="ECO:0000313" key="8">
    <source>
        <dbReference type="EMBL" id="ORB51513.1"/>
    </source>
</evidence>
<accession>A0A1S4VEQ0</accession>
<comment type="similarity">
    <text evidence="2">Belongs to the FAD-binding monooxygenase family.</text>
</comment>
<gene>
    <name evidence="8" type="ORF">BST43_20665</name>
</gene>
<sequence>MSEHFDVLIVGAGISGISAAWHIQNRCPSKSYAVLEARDDMGGTWNLFKYPGIRSDSDMYTLGFRFSPWNDSRTLADGPSILDYVHKTAANAGIDGHIRYRHKVVGAAWSTDTQQWTVQVEHDGTTIEYTCSFLFCCSGYYDYDQGYSPEFPGVADFKGTVVHPQHWPEDLDYKGKKVVVIGSGATAVTLVPAMASDVGHITMLQRSPTYILSLPNENPIINGLRKILPPKVAYPIARWINIGQLIFSYQASRKFPRAARRIIMQQAKLQLPKGYDYKTHFGPKYNPWDERLCVVPNGDLYKTIRKGKADIVTDHIETFDETGIKLKSGKHLDADIIITATGLNLKFFSGVIPTVDGVPVDLPAQTVYKGAMLTGIPNMAFTIGYTNASWTLKADLVSEYVGRLLNYMDENGYVTAVPELADETIEKQPFMDFTPGYVLRALDELPRQGDKHPWRLKQNYAYDIGMMRRSRVTEGMRFGRKRAVASSSPSESVAVNS</sequence>
<dbReference type="RefSeq" id="WP_083018685.1">
    <property type="nucleotide sequence ID" value="NZ_CP010271.1"/>
</dbReference>
<dbReference type="Gene3D" id="3.50.50.60">
    <property type="entry name" value="FAD/NAD(P)-binding domain"/>
    <property type="match status" value="3"/>
</dbReference>
<keyword evidence="7 8" id="KW-0503">Monooxygenase</keyword>
<protein>
    <submittedName>
        <fullName evidence="8">FAD-containing monooxygenase EthA</fullName>
    </submittedName>
</protein>
<dbReference type="InterPro" id="IPR020946">
    <property type="entry name" value="Flavin_mOase-like"/>
</dbReference>
<dbReference type="FunFam" id="3.50.50.60:FF:000228">
    <property type="entry name" value="FAD-containing monooxygenase EthA"/>
    <property type="match status" value="1"/>
</dbReference>
<evidence type="ECO:0000313" key="9">
    <source>
        <dbReference type="Proteomes" id="UP000192434"/>
    </source>
</evidence>
<proteinExistence type="inferred from homology"/>
<dbReference type="OrthoDB" id="5168853at2"/>
<evidence type="ECO:0000256" key="3">
    <source>
        <dbReference type="ARBA" id="ARBA00022630"/>
    </source>
</evidence>
<name>A0A1S4VEQ0_9MYCO</name>
<evidence type="ECO:0000256" key="5">
    <source>
        <dbReference type="ARBA" id="ARBA00022857"/>
    </source>
</evidence>
<dbReference type="STRING" id="1578165.BKG68_16445"/>
<dbReference type="EMBL" id="MVII01000031">
    <property type="protein sequence ID" value="ORB51513.1"/>
    <property type="molecule type" value="Genomic_DNA"/>
</dbReference>
<comment type="caution">
    <text evidence="8">The sequence shown here is derived from an EMBL/GenBank/DDBJ whole genome shotgun (WGS) entry which is preliminary data.</text>
</comment>
<evidence type="ECO:0000256" key="1">
    <source>
        <dbReference type="ARBA" id="ARBA00001974"/>
    </source>
</evidence>
<evidence type="ECO:0000256" key="6">
    <source>
        <dbReference type="ARBA" id="ARBA00023002"/>
    </source>
</evidence>
<dbReference type="GO" id="GO:0050661">
    <property type="term" value="F:NADP binding"/>
    <property type="evidence" value="ECO:0007669"/>
    <property type="project" value="InterPro"/>
</dbReference>
<keyword evidence="5" id="KW-0521">NADP</keyword>
<reference evidence="8 9" key="1">
    <citation type="submission" date="2016-12" db="EMBL/GenBank/DDBJ databases">
        <title>The new phylogeny of genus Mycobacterium.</title>
        <authorList>
            <person name="Tortoli E."/>
            <person name="Trovato A."/>
            <person name="Cirillo D.M."/>
        </authorList>
    </citation>
    <scope>NUCLEOTIDE SEQUENCE [LARGE SCALE GENOMIC DNA]</scope>
    <source>
        <strain evidence="8 9">CCUG 66554</strain>
    </source>
</reference>
<organism evidence="8 9">
    <name type="scientific">Mycobacteroides saopaulense</name>
    <dbReference type="NCBI Taxonomy" id="1578165"/>
    <lineage>
        <taxon>Bacteria</taxon>
        <taxon>Bacillati</taxon>
        <taxon>Actinomycetota</taxon>
        <taxon>Actinomycetes</taxon>
        <taxon>Mycobacteriales</taxon>
        <taxon>Mycobacteriaceae</taxon>
        <taxon>Mycobacteroides</taxon>
    </lineage>
</organism>
<evidence type="ECO:0000256" key="4">
    <source>
        <dbReference type="ARBA" id="ARBA00022827"/>
    </source>
</evidence>
<dbReference type="Proteomes" id="UP000192434">
    <property type="component" value="Unassembled WGS sequence"/>
</dbReference>
<keyword evidence="6" id="KW-0560">Oxidoreductase</keyword>
<dbReference type="InterPro" id="IPR036188">
    <property type="entry name" value="FAD/NAD-bd_sf"/>
</dbReference>
<keyword evidence="4" id="KW-0274">FAD</keyword>
<dbReference type="KEGG" id="msao:MYCSP_00480"/>
<dbReference type="PANTHER" id="PTHR43872">
    <property type="entry name" value="MONOOXYGENASE, PUTATIVE (AFU_ORTHOLOGUE AFUA_8G02570)-RELATED"/>
    <property type="match status" value="1"/>
</dbReference>
<evidence type="ECO:0000256" key="7">
    <source>
        <dbReference type="ARBA" id="ARBA00023033"/>
    </source>
</evidence>